<evidence type="ECO:0000313" key="3">
    <source>
        <dbReference type="Proteomes" id="UP000186817"/>
    </source>
</evidence>
<evidence type="ECO:0000313" key="2">
    <source>
        <dbReference type="EMBL" id="OLP90895.1"/>
    </source>
</evidence>
<gene>
    <name evidence="2" type="ORF">AK812_SmicGene27475</name>
</gene>
<organism evidence="2 3">
    <name type="scientific">Symbiodinium microadriaticum</name>
    <name type="common">Dinoflagellate</name>
    <name type="synonym">Zooxanthella microadriatica</name>
    <dbReference type="NCBI Taxonomy" id="2951"/>
    <lineage>
        <taxon>Eukaryota</taxon>
        <taxon>Sar</taxon>
        <taxon>Alveolata</taxon>
        <taxon>Dinophyceae</taxon>
        <taxon>Suessiales</taxon>
        <taxon>Symbiodiniaceae</taxon>
        <taxon>Symbiodinium</taxon>
    </lineage>
</organism>
<keyword evidence="3" id="KW-1185">Reference proteome</keyword>
<sequence>MGSYKRQRRARSKARKRLHLGRELPGDRELLDAHHGSMAPKPAADKTNAKVQNKGKGKGGDFPQTSRVEFALPPAMVTCLQAITSRSTQDLWHSPTAVPADLTVEQQAQRRASAVGKLSKRLNGDLRAKEELRAALSTWMTTIGLHLAGLVQRVRALGDKIDADLAEACQDMQAALEAQPSLTTAEQVAVALEAVGKPVWPYPQEQEMLRIAASLRAFSTVEPQARSSDSISEISFGAVGPAMVAPGLEGSHTRSSQVTQSMAADLGPLGWGEPSLRHAPDTTPAPLATTETRAIAEPASIRSKRWRRRNDAEANRPSKSPRREEVMGPPWSASATGTTPEGLHRSPQTHIEEEETLANSAVVLPMTWEGAWLQLLQFATEQGSSLIGEIIRDTRQDTVLPLQDQCPEDRTDLLAAAEAIWTAMVAQADTANYAAIPSLCVQLQELLNRLRLCPSALSGVRQGAILLAQVTVGNLLDPFSYAPTTAQEWLYPAAIAEHGTLARGHIATAPSVTQVMTVLLSQRCPALSTIPDDGVPELF</sequence>
<feature type="region of interest" description="Disordered" evidence="1">
    <location>
        <begin position="265"/>
        <end position="349"/>
    </location>
</feature>
<name>A0A1Q9D6U9_SYMMI</name>
<accession>A0A1Q9D6U9</accession>
<dbReference type="EMBL" id="LSRX01000689">
    <property type="protein sequence ID" value="OLP90895.1"/>
    <property type="molecule type" value="Genomic_DNA"/>
</dbReference>
<feature type="region of interest" description="Disordered" evidence="1">
    <location>
        <begin position="1"/>
        <end position="66"/>
    </location>
</feature>
<feature type="compositionally biased region" description="Basic and acidic residues" evidence="1">
    <location>
        <begin position="20"/>
        <end position="35"/>
    </location>
</feature>
<evidence type="ECO:0000256" key="1">
    <source>
        <dbReference type="SAM" id="MobiDB-lite"/>
    </source>
</evidence>
<feature type="compositionally biased region" description="Basic residues" evidence="1">
    <location>
        <begin position="1"/>
        <end position="19"/>
    </location>
</feature>
<feature type="compositionally biased region" description="Low complexity" evidence="1">
    <location>
        <begin position="281"/>
        <end position="292"/>
    </location>
</feature>
<proteinExistence type="predicted"/>
<dbReference type="AlphaFoldDB" id="A0A1Q9D6U9"/>
<dbReference type="OrthoDB" id="444966at2759"/>
<dbReference type="Proteomes" id="UP000186817">
    <property type="component" value="Unassembled WGS sequence"/>
</dbReference>
<feature type="compositionally biased region" description="Basic and acidic residues" evidence="1">
    <location>
        <begin position="309"/>
        <end position="326"/>
    </location>
</feature>
<protein>
    <submittedName>
        <fullName evidence="2">Uncharacterized protein</fullName>
    </submittedName>
</protein>
<comment type="caution">
    <text evidence="2">The sequence shown here is derived from an EMBL/GenBank/DDBJ whole genome shotgun (WGS) entry which is preliminary data.</text>
</comment>
<reference evidence="2 3" key="1">
    <citation type="submission" date="2016-02" db="EMBL/GenBank/DDBJ databases">
        <title>Genome analysis of coral dinoflagellate symbionts highlights evolutionary adaptations to a symbiotic lifestyle.</title>
        <authorList>
            <person name="Aranda M."/>
            <person name="Li Y."/>
            <person name="Liew Y.J."/>
            <person name="Baumgarten S."/>
            <person name="Simakov O."/>
            <person name="Wilson M."/>
            <person name="Piel J."/>
            <person name="Ashoor H."/>
            <person name="Bougouffa S."/>
            <person name="Bajic V.B."/>
            <person name="Ryu T."/>
            <person name="Ravasi T."/>
            <person name="Bayer T."/>
            <person name="Micklem G."/>
            <person name="Kim H."/>
            <person name="Bhak J."/>
            <person name="Lajeunesse T.C."/>
            <person name="Voolstra C.R."/>
        </authorList>
    </citation>
    <scope>NUCLEOTIDE SEQUENCE [LARGE SCALE GENOMIC DNA]</scope>
    <source>
        <strain evidence="2 3">CCMP2467</strain>
    </source>
</reference>